<sequence>MYERESSPSRLLLSVTHMPSSLFLSPPFFSLPQCHRQSTQLQHPLNVGSHSDLNSRSPKGDLCLFRAYFDGKSTKNTSSLAVDLVGKSYRLLQKKDSCFDKENGRLPTNGEEANQNLVEEREGQPISHDAENIDLTEENVIRPNKEGAEIVEIFSVGNDDGVHFKEEAGAWGSLEMNNGVLLALQVSDFIEKVRNSPANGRGEVLDFFEKDVQFLMIADLNNLLIELVNADELEFAVKLFDKLPSYGLVPNSRTFSVMVRCYCKKNDLDKARQVLDDMVGSGLRPNVVTFTILINGYCRRGRLQKAFEVFEVMGRIGCEPTVQTYSCLLNGLCYVGRVEEAFELLMKIKNSSKMPDIYTYTAVMDGFCKVGRSDEAIELLEEALEMGINPTVVTFNTLFNGYCKEGRPLEGICLLKQMKERDCQPDYITYSTLLHGLLKWNEIPTALQIYKEMLGIGFEVDERMMNTLLRGICRRSWTDGELLKDAEELFERIKDVGSGPHSAMYGLMIQSLSIKGKTDRALANLHEMMRLGFPPKMVTYNAVIRALCSEGRVNDALLVLIVMFRSSTSRGRISYNLIINELNQQGRLLGASEVYGAALKRGIIPHCKPREYSKDVGFRVDFVELPNM</sequence>
<dbReference type="Pfam" id="PF17177">
    <property type="entry name" value="PPR_long"/>
    <property type="match status" value="1"/>
</dbReference>
<dbReference type="SUPFAM" id="SSF81901">
    <property type="entry name" value="HCP-like"/>
    <property type="match status" value="1"/>
</dbReference>
<organism evidence="5 6">
    <name type="scientific">Protea cynaroides</name>
    <dbReference type="NCBI Taxonomy" id="273540"/>
    <lineage>
        <taxon>Eukaryota</taxon>
        <taxon>Viridiplantae</taxon>
        <taxon>Streptophyta</taxon>
        <taxon>Embryophyta</taxon>
        <taxon>Tracheophyta</taxon>
        <taxon>Spermatophyta</taxon>
        <taxon>Magnoliopsida</taxon>
        <taxon>Proteales</taxon>
        <taxon>Proteaceae</taxon>
        <taxon>Protea</taxon>
    </lineage>
</organism>
<dbReference type="AlphaFoldDB" id="A0A9Q0KK58"/>
<feature type="repeat" description="PPR" evidence="3">
    <location>
        <begin position="321"/>
        <end position="355"/>
    </location>
</feature>
<dbReference type="Proteomes" id="UP001141806">
    <property type="component" value="Unassembled WGS sequence"/>
</dbReference>
<feature type="repeat" description="PPR" evidence="3">
    <location>
        <begin position="356"/>
        <end position="390"/>
    </location>
</feature>
<gene>
    <name evidence="5" type="ORF">NE237_005227</name>
</gene>
<dbReference type="InterPro" id="IPR033443">
    <property type="entry name" value="PROP1-like_PPR_dom"/>
</dbReference>
<dbReference type="InterPro" id="IPR011990">
    <property type="entry name" value="TPR-like_helical_dom_sf"/>
</dbReference>
<keyword evidence="6" id="KW-1185">Reference proteome</keyword>
<keyword evidence="2" id="KW-0677">Repeat</keyword>
<dbReference type="Pfam" id="PF13041">
    <property type="entry name" value="PPR_2"/>
    <property type="match status" value="2"/>
</dbReference>
<feature type="repeat" description="PPR" evidence="3">
    <location>
        <begin position="251"/>
        <end position="285"/>
    </location>
</feature>
<dbReference type="NCBIfam" id="TIGR00756">
    <property type="entry name" value="PPR"/>
    <property type="match status" value="7"/>
</dbReference>
<accession>A0A9Q0KK58</accession>
<evidence type="ECO:0000256" key="1">
    <source>
        <dbReference type="ARBA" id="ARBA00007626"/>
    </source>
</evidence>
<evidence type="ECO:0000259" key="4">
    <source>
        <dbReference type="Pfam" id="PF17177"/>
    </source>
</evidence>
<feature type="repeat" description="PPR" evidence="3">
    <location>
        <begin position="536"/>
        <end position="570"/>
    </location>
</feature>
<dbReference type="OrthoDB" id="185373at2759"/>
<dbReference type="InterPro" id="IPR002885">
    <property type="entry name" value="PPR_rpt"/>
</dbReference>
<evidence type="ECO:0000256" key="2">
    <source>
        <dbReference type="ARBA" id="ARBA00022737"/>
    </source>
</evidence>
<feature type="repeat" description="PPR" evidence="3">
    <location>
        <begin position="391"/>
        <end position="425"/>
    </location>
</feature>
<comment type="caution">
    <text evidence="5">The sequence shown here is derived from an EMBL/GenBank/DDBJ whole genome shotgun (WGS) entry which is preliminary data.</text>
</comment>
<dbReference type="PANTHER" id="PTHR47447">
    <property type="entry name" value="OS03G0856100 PROTEIN"/>
    <property type="match status" value="1"/>
</dbReference>
<comment type="similarity">
    <text evidence="1">Belongs to the PPR family. P subfamily.</text>
</comment>
<dbReference type="PANTHER" id="PTHR47447:SF28">
    <property type="entry name" value="PENTACOTRIPEPTIDE-REPEAT REGION OF PRORP DOMAIN-CONTAINING PROTEIN"/>
    <property type="match status" value="1"/>
</dbReference>
<dbReference type="Pfam" id="PF12854">
    <property type="entry name" value="PPR_1"/>
    <property type="match status" value="2"/>
</dbReference>
<dbReference type="Gene3D" id="1.25.40.10">
    <property type="entry name" value="Tetratricopeptide repeat domain"/>
    <property type="match status" value="4"/>
</dbReference>
<feature type="repeat" description="PPR" evidence="3">
    <location>
        <begin position="426"/>
        <end position="460"/>
    </location>
</feature>
<reference evidence="5" key="1">
    <citation type="journal article" date="2023" name="Plant J.">
        <title>The genome of the king protea, Protea cynaroides.</title>
        <authorList>
            <person name="Chang J."/>
            <person name="Duong T.A."/>
            <person name="Schoeman C."/>
            <person name="Ma X."/>
            <person name="Roodt D."/>
            <person name="Barker N."/>
            <person name="Li Z."/>
            <person name="Van de Peer Y."/>
            <person name="Mizrachi E."/>
        </authorList>
    </citation>
    <scope>NUCLEOTIDE SEQUENCE</scope>
    <source>
        <tissue evidence="5">Young leaves</tissue>
    </source>
</reference>
<evidence type="ECO:0000256" key="3">
    <source>
        <dbReference type="PROSITE-ProRule" id="PRU00708"/>
    </source>
</evidence>
<feature type="domain" description="PROP1-like PPR" evidence="4">
    <location>
        <begin position="441"/>
        <end position="559"/>
    </location>
</feature>
<name>A0A9Q0KK58_9MAGN</name>
<feature type="repeat" description="PPR" evidence="3">
    <location>
        <begin position="501"/>
        <end position="535"/>
    </location>
</feature>
<protein>
    <recommendedName>
        <fullName evidence="4">PROP1-like PPR domain-containing protein</fullName>
    </recommendedName>
</protein>
<feature type="repeat" description="PPR" evidence="3">
    <location>
        <begin position="286"/>
        <end position="320"/>
    </location>
</feature>
<proteinExistence type="inferred from homology"/>
<dbReference type="PROSITE" id="PS51375">
    <property type="entry name" value="PPR"/>
    <property type="match status" value="8"/>
</dbReference>
<evidence type="ECO:0000313" key="5">
    <source>
        <dbReference type="EMBL" id="KAJ4972128.1"/>
    </source>
</evidence>
<evidence type="ECO:0000313" key="6">
    <source>
        <dbReference type="Proteomes" id="UP001141806"/>
    </source>
</evidence>
<dbReference type="EMBL" id="JAMYWD010000005">
    <property type="protein sequence ID" value="KAJ4972128.1"/>
    <property type="molecule type" value="Genomic_DNA"/>
</dbReference>